<organism evidence="1 2">
    <name type="scientific">Batillaria attramentaria</name>
    <dbReference type="NCBI Taxonomy" id="370345"/>
    <lineage>
        <taxon>Eukaryota</taxon>
        <taxon>Metazoa</taxon>
        <taxon>Spiralia</taxon>
        <taxon>Lophotrochozoa</taxon>
        <taxon>Mollusca</taxon>
        <taxon>Gastropoda</taxon>
        <taxon>Caenogastropoda</taxon>
        <taxon>Sorbeoconcha</taxon>
        <taxon>Cerithioidea</taxon>
        <taxon>Batillariidae</taxon>
        <taxon>Batillaria</taxon>
    </lineage>
</organism>
<dbReference type="Proteomes" id="UP001519460">
    <property type="component" value="Unassembled WGS sequence"/>
</dbReference>
<keyword evidence="2" id="KW-1185">Reference proteome</keyword>
<proteinExistence type="predicted"/>
<comment type="caution">
    <text evidence="1">The sequence shown here is derived from an EMBL/GenBank/DDBJ whole genome shotgun (WGS) entry which is preliminary data.</text>
</comment>
<name>A0ABD0JR06_9CAEN</name>
<dbReference type="EMBL" id="JACVVK020000357">
    <property type="protein sequence ID" value="KAK7477120.1"/>
    <property type="molecule type" value="Genomic_DNA"/>
</dbReference>
<dbReference type="AlphaFoldDB" id="A0ABD0JR06"/>
<reference evidence="1 2" key="1">
    <citation type="journal article" date="2023" name="Sci. Data">
        <title>Genome assembly of the Korean intertidal mud-creeper Batillaria attramentaria.</title>
        <authorList>
            <person name="Patra A.K."/>
            <person name="Ho P.T."/>
            <person name="Jun S."/>
            <person name="Lee S.J."/>
            <person name="Kim Y."/>
            <person name="Won Y.J."/>
        </authorList>
    </citation>
    <scope>NUCLEOTIDE SEQUENCE [LARGE SCALE GENOMIC DNA]</scope>
    <source>
        <strain evidence="1">Wonlab-2016</strain>
    </source>
</reference>
<evidence type="ECO:0000313" key="2">
    <source>
        <dbReference type="Proteomes" id="UP001519460"/>
    </source>
</evidence>
<gene>
    <name evidence="1" type="ORF">BaRGS_00031606</name>
</gene>
<accession>A0ABD0JR06</accession>
<sequence>MARFPYPASLLPCLQQETRRGVGRVWKVECRGTSGVPEDGVDRSRDGHQARRKVERGGVMLKLHCDVTPGVNGDGGGGYGTGTAHTSS</sequence>
<evidence type="ECO:0000313" key="1">
    <source>
        <dbReference type="EMBL" id="KAK7477120.1"/>
    </source>
</evidence>
<protein>
    <submittedName>
        <fullName evidence="1">Uncharacterized protein</fullName>
    </submittedName>
</protein>